<name>A0ABU1IS77_9BACL</name>
<dbReference type="SMART" id="SM01008">
    <property type="entry name" value="Ald_Xan_dh_C"/>
    <property type="match status" value="1"/>
</dbReference>
<dbReference type="RefSeq" id="WP_309867157.1">
    <property type="nucleotide sequence ID" value="NZ_JAVDQG010000006.1"/>
</dbReference>
<comment type="caution">
    <text evidence="4">The sequence shown here is derived from an EMBL/GenBank/DDBJ whole genome shotgun (WGS) entry which is preliminary data.</text>
</comment>
<dbReference type="Proteomes" id="UP001185012">
    <property type="component" value="Unassembled WGS sequence"/>
</dbReference>
<dbReference type="InterPro" id="IPR037165">
    <property type="entry name" value="AldOxase/xan_DH_Mopterin-bd_sf"/>
</dbReference>
<keyword evidence="5" id="KW-1185">Reference proteome</keyword>
<dbReference type="SUPFAM" id="SSF56003">
    <property type="entry name" value="Molybdenum cofactor-binding domain"/>
    <property type="match status" value="1"/>
</dbReference>
<accession>A0ABU1IS77</accession>
<dbReference type="InterPro" id="IPR036856">
    <property type="entry name" value="Ald_Oxase/Xan_DH_a/b_sf"/>
</dbReference>
<organism evidence="4 5">
    <name type="scientific">Desmospora profundinema</name>
    <dbReference type="NCBI Taxonomy" id="1571184"/>
    <lineage>
        <taxon>Bacteria</taxon>
        <taxon>Bacillati</taxon>
        <taxon>Bacillota</taxon>
        <taxon>Bacilli</taxon>
        <taxon>Bacillales</taxon>
        <taxon>Thermoactinomycetaceae</taxon>
        <taxon>Desmospora</taxon>
    </lineage>
</organism>
<protein>
    <submittedName>
        <fullName evidence="4">CO/xanthine dehydrogenase Mo-binding subunit</fullName>
    </submittedName>
</protein>
<dbReference type="EMBL" id="JAVDQG010000006">
    <property type="protein sequence ID" value="MDR6226784.1"/>
    <property type="molecule type" value="Genomic_DNA"/>
</dbReference>
<keyword evidence="1" id="KW-0500">Molybdenum</keyword>
<reference evidence="4 5" key="1">
    <citation type="submission" date="2023-07" db="EMBL/GenBank/DDBJ databases">
        <title>Genomic Encyclopedia of Type Strains, Phase IV (KMG-IV): sequencing the most valuable type-strain genomes for metagenomic binning, comparative biology and taxonomic classification.</title>
        <authorList>
            <person name="Goeker M."/>
        </authorList>
    </citation>
    <scope>NUCLEOTIDE SEQUENCE [LARGE SCALE GENOMIC DNA]</scope>
    <source>
        <strain evidence="4 5">DSM 45903</strain>
    </source>
</reference>
<proteinExistence type="predicted"/>
<dbReference type="InterPro" id="IPR046867">
    <property type="entry name" value="AldOxase/xan_DH_MoCoBD2"/>
</dbReference>
<gene>
    <name evidence="4" type="ORF">JOE21_002794</name>
</gene>
<evidence type="ECO:0000313" key="4">
    <source>
        <dbReference type="EMBL" id="MDR6226784.1"/>
    </source>
</evidence>
<feature type="domain" description="Aldehyde oxidase/xanthine dehydrogenase a/b hammerhead" evidence="3">
    <location>
        <begin position="16"/>
        <end position="119"/>
    </location>
</feature>
<dbReference type="Pfam" id="PF02738">
    <property type="entry name" value="MoCoBD_1"/>
    <property type="match status" value="1"/>
</dbReference>
<keyword evidence="2" id="KW-0560">Oxidoreductase</keyword>
<evidence type="ECO:0000259" key="3">
    <source>
        <dbReference type="SMART" id="SM01008"/>
    </source>
</evidence>
<dbReference type="Gene3D" id="3.30.365.10">
    <property type="entry name" value="Aldehyde oxidase/xanthine dehydrogenase, molybdopterin binding domain"/>
    <property type="match status" value="4"/>
</dbReference>
<evidence type="ECO:0000256" key="2">
    <source>
        <dbReference type="ARBA" id="ARBA00023002"/>
    </source>
</evidence>
<evidence type="ECO:0000256" key="1">
    <source>
        <dbReference type="ARBA" id="ARBA00022505"/>
    </source>
</evidence>
<dbReference type="InterPro" id="IPR016208">
    <property type="entry name" value="Ald_Oxase/xanthine_DH-like"/>
</dbReference>
<dbReference type="PANTHER" id="PTHR11908:SF132">
    <property type="entry name" value="ALDEHYDE OXIDASE 1-RELATED"/>
    <property type="match status" value="1"/>
</dbReference>
<dbReference type="Gene3D" id="3.90.1170.50">
    <property type="entry name" value="Aldehyde oxidase/xanthine dehydrogenase, a/b hammerhead"/>
    <property type="match status" value="1"/>
</dbReference>
<dbReference type="InterPro" id="IPR008274">
    <property type="entry name" value="AldOxase/xan_DH_MoCoBD1"/>
</dbReference>
<sequence length="772" mass="83999">MIGKSVYRKESLDKVTGTAKYTDDMPSTGMLHAKLVISPNAHAKIKSIDTTEAWQIPGVRAILTGQPSPLTGEEIRDRPIIAFDKVRYHGEPIAVVVADTPVQAAKAANLVKITVEPLPVVHSPTEAIRPNAPLVHEHLAAYQKIEHVYPEPNTNIADRTKIRKGSMQKGWLMSDVTVQAEFSFSPSDHAAMETRCVTAEIKPDGTVVIHSSSQSPFMIKKLIAQDLGVEAGKIIVHTPLVGGGYGGKVPVQLEFIAYLASQAVGGRPVKLLNTREEDMITSPVHIGLHATVKLGCTKDGTLTAAEMVYLFDTGAYSDKGATISRAAAVTCTGPYHIENIWCDSLCVYTNHPYATAFRGFSHSEILFAFERTMDLLAEKLGMDPLELRDKNAIRPGHNTPTQTSLHASNVGDLPTCIQRLKELMNWNEGQRIAISDRKVRAKGISCIWKTSTIDTNAGSGVTLTFNPDGSINLLSGIVEIGTGTKTVLAQILAEKMNMDVNQIHVQMEVNTQSTPEHWKTVASRGTFMAGRAVLKAADDAIRQLKEIASRVFVCSPDDLMVGYGKVFLRDNPATFLQIKDIAYGYKYPNGYGIGGQIVAYGNYSLRHLTHIDHETGKGDPGPEWTVGTQGIEIEFDTRDYTYNILKAYSVIDIGKVLNNKGAQGQVMGAMAMGISFAAKEAFIFDTEGRIQNPRLRTYKTLHYGEHPEYVIDFHETLHLDSPYGARGVGEHGLIGMPAALANSLSIAAGVPLNHLPLTPESIWKAKKAGGSA</sequence>
<dbReference type="SUPFAM" id="SSF54665">
    <property type="entry name" value="CO dehydrogenase molybdoprotein N-domain-like"/>
    <property type="match status" value="1"/>
</dbReference>
<dbReference type="InterPro" id="IPR000674">
    <property type="entry name" value="Ald_Oxase/Xan_DH_a/b"/>
</dbReference>
<evidence type="ECO:0000313" key="5">
    <source>
        <dbReference type="Proteomes" id="UP001185012"/>
    </source>
</evidence>
<dbReference type="PANTHER" id="PTHR11908">
    <property type="entry name" value="XANTHINE DEHYDROGENASE"/>
    <property type="match status" value="1"/>
</dbReference>
<dbReference type="Pfam" id="PF01315">
    <property type="entry name" value="Ald_Xan_dh_C"/>
    <property type="match status" value="1"/>
</dbReference>
<dbReference type="Pfam" id="PF20256">
    <property type="entry name" value="MoCoBD_2"/>
    <property type="match status" value="1"/>
</dbReference>